<keyword evidence="3" id="KW-1185">Reference proteome</keyword>
<reference evidence="2 3" key="3">
    <citation type="journal article" date="2013" name="Rice">
        <title>Improvement of the Oryza sativa Nipponbare reference genome using next generation sequence and optical map data.</title>
        <authorList>
            <person name="Kawahara Y."/>
            <person name="de la Bastide M."/>
            <person name="Hamilton J.P."/>
            <person name="Kanamori H."/>
            <person name="McCombie W.R."/>
            <person name="Ouyang S."/>
            <person name="Schwartz D.C."/>
            <person name="Tanaka T."/>
            <person name="Wu J."/>
            <person name="Zhou S."/>
            <person name="Childs K.L."/>
            <person name="Davidson R.M."/>
            <person name="Lin H."/>
            <person name="Quesada-Ocampo L."/>
            <person name="Vaillancourt B."/>
            <person name="Sakai H."/>
            <person name="Lee S.S."/>
            <person name="Kim J."/>
            <person name="Numa H."/>
            <person name="Itoh T."/>
            <person name="Buell C.R."/>
            <person name="Matsumoto T."/>
        </authorList>
    </citation>
    <scope>NUCLEOTIDE SEQUENCE [LARGE SCALE GENOMIC DNA]</scope>
    <source>
        <strain evidence="3">cv. Nipponbare</strain>
    </source>
</reference>
<evidence type="ECO:0000313" key="3">
    <source>
        <dbReference type="Proteomes" id="UP000059680"/>
    </source>
</evidence>
<feature type="region of interest" description="Disordered" evidence="1">
    <location>
        <begin position="137"/>
        <end position="160"/>
    </location>
</feature>
<accession>A0A0N7KCA8</accession>
<dbReference type="Gramene" id="Os01t0138451-00">
    <property type="protein sequence ID" value="Os01t0138451-00"/>
    <property type="gene ID" value="Os01g0138451"/>
</dbReference>
<protein>
    <submittedName>
        <fullName evidence="2">Os01g0138451 protein</fullName>
    </submittedName>
</protein>
<proteinExistence type="predicted"/>
<dbReference type="PaxDb" id="39947-A0A0N7KCA8"/>
<gene>
    <name evidence="2" type="ordered locus">Os01g0138451</name>
    <name evidence="2" type="ORF">OSNPB_010138451</name>
</gene>
<reference evidence="3" key="1">
    <citation type="journal article" date="2005" name="Nature">
        <title>The map-based sequence of the rice genome.</title>
        <authorList>
            <consortium name="International rice genome sequencing project (IRGSP)"/>
            <person name="Matsumoto T."/>
            <person name="Wu J."/>
            <person name="Kanamori H."/>
            <person name="Katayose Y."/>
            <person name="Fujisawa M."/>
            <person name="Namiki N."/>
            <person name="Mizuno H."/>
            <person name="Yamamoto K."/>
            <person name="Antonio B.A."/>
            <person name="Baba T."/>
            <person name="Sakata K."/>
            <person name="Nagamura Y."/>
            <person name="Aoki H."/>
            <person name="Arikawa K."/>
            <person name="Arita K."/>
            <person name="Bito T."/>
            <person name="Chiden Y."/>
            <person name="Fujitsuka N."/>
            <person name="Fukunaka R."/>
            <person name="Hamada M."/>
            <person name="Harada C."/>
            <person name="Hayashi A."/>
            <person name="Hijishita S."/>
            <person name="Honda M."/>
            <person name="Hosokawa S."/>
            <person name="Ichikawa Y."/>
            <person name="Idonuma A."/>
            <person name="Iijima M."/>
            <person name="Ikeda M."/>
            <person name="Ikeno M."/>
            <person name="Ito K."/>
            <person name="Ito S."/>
            <person name="Ito T."/>
            <person name="Ito Y."/>
            <person name="Ito Y."/>
            <person name="Iwabuchi A."/>
            <person name="Kamiya K."/>
            <person name="Karasawa W."/>
            <person name="Kurita K."/>
            <person name="Katagiri S."/>
            <person name="Kikuta A."/>
            <person name="Kobayashi H."/>
            <person name="Kobayashi N."/>
            <person name="Machita K."/>
            <person name="Maehara T."/>
            <person name="Masukawa M."/>
            <person name="Mizubayashi T."/>
            <person name="Mukai Y."/>
            <person name="Nagasaki H."/>
            <person name="Nagata Y."/>
            <person name="Naito S."/>
            <person name="Nakashima M."/>
            <person name="Nakama Y."/>
            <person name="Nakamichi Y."/>
            <person name="Nakamura M."/>
            <person name="Meguro A."/>
            <person name="Negishi M."/>
            <person name="Ohta I."/>
            <person name="Ohta T."/>
            <person name="Okamoto M."/>
            <person name="Ono N."/>
            <person name="Saji S."/>
            <person name="Sakaguchi M."/>
            <person name="Sakai K."/>
            <person name="Shibata M."/>
            <person name="Shimokawa T."/>
            <person name="Song J."/>
            <person name="Takazaki Y."/>
            <person name="Terasawa K."/>
            <person name="Tsugane M."/>
            <person name="Tsuji K."/>
            <person name="Ueda S."/>
            <person name="Waki K."/>
            <person name="Yamagata H."/>
            <person name="Yamamoto M."/>
            <person name="Yamamoto S."/>
            <person name="Yamane H."/>
            <person name="Yoshiki S."/>
            <person name="Yoshihara R."/>
            <person name="Yukawa K."/>
            <person name="Zhong H."/>
            <person name="Yano M."/>
            <person name="Yuan Q."/>
            <person name="Ouyang S."/>
            <person name="Liu J."/>
            <person name="Jones K.M."/>
            <person name="Gansberger K."/>
            <person name="Moffat K."/>
            <person name="Hill J."/>
            <person name="Bera J."/>
            <person name="Fadrosh D."/>
            <person name="Jin S."/>
            <person name="Johri S."/>
            <person name="Kim M."/>
            <person name="Overton L."/>
            <person name="Reardon M."/>
            <person name="Tsitrin T."/>
            <person name="Vuong H."/>
            <person name="Weaver B."/>
            <person name="Ciecko A."/>
            <person name="Tallon L."/>
            <person name="Jackson J."/>
            <person name="Pai G."/>
            <person name="Aken S.V."/>
            <person name="Utterback T."/>
            <person name="Reidmuller S."/>
            <person name="Feldblyum T."/>
            <person name="Hsiao J."/>
            <person name="Zismann V."/>
            <person name="Iobst S."/>
            <person name="de Vazeille A.R."/>
            <person name="Buell C.R."/>
            <person name="Ying K."/>
            <person name="Li Y."/>
            <person name="Lu T."/>
            <person name="Huang Y."/>
            <person name="Zhao Q."/>
            <person name="Feng Q."/>
            <person name="Zhang L."/>
            <person name="Zhu J."/>
            <person name="Weng Q."/>
            <person name="Mu J."/>
            <person name="Lu Y."/>
            <person name="Fan D."/>
            <person name="Liu Y."/>
            <person name="Guan J."/>
            <person name="Zhang Y."/>
            <person name="Yu S."/>
            <person name="Liu X."/>
            <person name="Zhang Y."/>
            <person name="Hong G."/>
            <person name="Han B."/>
            <person name="Choisne N."/>
            <person name="Demange N."/>
            <person name="Orjeda G."/>
            <person name="Samain S."/>
            <person name="Cattolico L."/>
            <person name="Pelletier E."/>
            <person name="Couloux A."/>
            <person name="Segurens B."/>
            <person name="Wincker P."/>
            <person name="D'Hont A."/>
            <person name="Scarpelli C."/>
            <person name="Weissenbach J."/>
            <person name="Salanoubat M."/>
            <person name="Quetier F."/>
            <person name="Yu Y."/>
            <person name="Kim H.R."/>
            <person name="Rambo T."/>
            <person name="Currie J."/>
            <person name="Collura K."/>
            <person name="Luo M."/>
            <person name="Yang T."/>
            <person name="Ammiraju J.S.S."/>
            <person name="Engler F."/>
            <person name="Soderlund C."/>
            <person name="Wing R.A."/>
            <person name="Palmer L.E."/>
            <person name="de la Bastide M."/>
            <person name="Spiegel L."/>
            <person name="Nascimento L."/>
            <person name="Zutavern T."/>
            <person name="O'Shaughnessy A."/>
            <person name="Dike S."/>
            <person name="Dedhia N."/>
            <person name="Preston R."/>
            <person name="Balija V."/>
            <person name="McCombie W.R."/>
            <person name="Chow T."/>
            <person name="Chen H."/>
            <person name="Chung M."/>
            <person name="Chen C."/>
            <person name="Shaw J."/>
            <person name="Wu H."/>
            <person name="Hsiao K."/>
            <person name="Chao Y."/>
            <person name="Chu M."/>
            <person name="Cheng C."/>
            <person name="Hour A."/>
            <person name="Lee P."/>
            <person name="Lin S."/>
            <person name="Lin Y."/>
            <person name="Liou J."/>
            <person name="Liu S."/>
            <person name="Hsing Y."/>
            <person name="Raghuvanshi S."/>
            <person name="Mohanty A."/>
            <person name="Bharti A.K."/>
            <person name="Gaur A."/>
            <person name="Gupta V."/>
            <person name="Kumar D."/>
            <person name="Ravi V."/>
            <person name="Vij S."/>
            <person name="Kapur A."/>
            <person name="Khurana P."/>
            <person name="Khurana P."/>
            <person name="Khurana J.P."/>
            <person name="Tyagi A.K."/>
            <person name="Gaikwad K."/>
            <person name="Singh A."/>
            <person name="Dalal V."/>
            <person name="Srivastava S."/>
            <person name="Dixit A."/>
            <person name="Pal A.K."/>
            <person name="Ghazi I.A."/>
            <person name="Yadav M."/>
            <person name="Pandit A."/>
            <person name="Bhargava A."/>
            <person name="Sureshbabu K."/>
            <person name="Batra K."/>
            <person name="Sharma T.R."/>
            <person name="Mohapatra T."/>
            <person name="Singh N.K."/>
            <person name="Messing J."/>
            <person name="Nelson A.B."/>
            <person name="Fuks G."/>
            <person name="Kavchok S."/>
            <person name="Keizer G."/>
            <person name="Linton E."/>
            <person name="Llaca V."/>
            <person name="Song R."/>
            <person name="Tanyolac B."/>
            <person name="Young S."/>
            <person name="Ho-Il K."/>
            <person name="Hahn J.H."/>
            <person name="Sangsakoo G."/>
            <person name="Vanavichit A."/>
            <person name="de Mattos Luiz.A.T."/>
            <person name="Zimmer P.D."/>
            <person name="Malone G."/>
            <person name="Dellagostin O."/>
            <person name="de Oliveira A.C."/>
            <person name="Bevan M."/>
            <person name="Bancroft I."/>
            <person name="Minx P."/>
            <person name="Cordum H."/>
            <person name="Wilson R."/>
            <person name="Cheng Z."/>
            <person name="Jin W."/>
            <person name="Jiang J."/>
            <person name="Leong S.A."/>
            <person name="Iwama H."/>
            <person name="Gojobori T."/>
            <person name="Itoh T."/>
            <person name="Niimura Y."/>
            <person name="Fujii Y."/>
            <person name="Habara T."/>
            <person name="Sakai H."/>
            <person name="Sato Y."/>
            <person name="Wilson G."/>
            <person name="Kumar K."/>
            <person name="McCouch S."/>
            <person name="Juretic N."/>
            <person name="Hoen D."/>
            <person name="Wright S."/>
            <person name="Bruskiewich R."/>
            <person name="Bureau T."/>
            <person name="Miyao A."/>
            <person name="Hirochika H."/>
            <person name="Nishikawa T."/>
            <person name="Kadowaki K."/>
            <person name="Sugiura M."/>
            <person name="Burr B."/>
            <person name="Sasaki T."/>
        </authorList>
    </citation>
    <scope>NUCLEOTIDE SEQUENCE [LARGE SCALE GENOMIC DNA]</scope>
    <source>
        <strain evidence="3">cv. Nipponbare</strain>
    </source>
</reference>
<sequence length="160" mass="16905">AVGADAGERLRVGVVATLAAAGIARHAVAGGRPPLQHVASPEQLRVVRRARPRHADHRNGRLKRKTSWLLAGLAVNGARVRLAETSILGTGQPLASVWTLSLATTTVRLAYDTPRILYPLRKERASDARLPLSQFTWNAAGPHGADDDDGGGDESGSQNG</sequence>
<reference evidence="2 3" key="2">
    <citation type="journal article" date="2013" name="Plant Cell Physiol.">
        <title>Rice Annotation Project Database (RAP-DB): an integrative and interactive database for rice genomics.</title>
        <authorList>
            <person name="Sakai H."/>
            <person name="Lee S.S."/>
            <person name="Tanaka T."/>
            <person name="Numa H."/>
            <person name="Kim J."/>
            <person name="Kawahara Y."/>
            <person name="Wakimoto H."/>
            <person name="Yang C.C."/>
            <person name="Iwamoto M."/>
            <person name="Abe T."/>
            <person name="Yamada Y."/>
            <person name="Muto A."/>
            <person name="Inokuchi H."/>
            <person name="Ikemura T."/>
            <person name="Matsumoto T."/>
            <person name="Sasaki T."/>
            <person name="Itoh T."/>
        </authorList>
    </citation>
    <scope>NUCLEOTIDE SEQUENCE [LARGE SCALE GENOMIC DNA]</scope>
    <source>
        <strain evidence="3">cv. Nipponbare</strain>
    </source>
</reference>
<dbReference type="AlphaFoldDB" id="A0A0N7KCA8"/>
<dbReference type="Proteomes" id="UP000059680">
    <property type="component" value="Chromosome 1"/>
</dbReference>
<evidence type="ECO:0000313" key="2">
    <source>
        <dbReference type="EMBL" id="BAS70297.1"/>
    </source>
</evidence>
<dbReference type="InParanoid" id="A0A0N7KCA8"/>
<organism evidence="2 3">
    <name type="scientific">Oryza sativa subsp. japonica</name>
    <name type="common">Rice</name>
    <dbReference type="NCBI Taxonomy" id="39947"/>
    <lineage>
        <taxon>Eukaryota</taxon>
        <taxon>Viridiplantae</taxon>
        <taxon>Streptophyta</taxon>
        <taxon>Embryophyta</taxon>
        <taxon>Tracheophyta</taxon>
        <taxon>Spermatophyta</taxon>
        <taxon>Magnoliopsida</taxon>
        <taxon>Liliopsida</taxon>
        <taxon>Poales</taxon>
        <taxon>Poaceae</taxon>
        <taxon>BOP clade</taxon>
        <taxon>Oryzoideae</taxon>
        <taxon>Oryzeae</taxon>
        <taxon>Oryzinae</taxon>
        <taxon>Oryza</taxon>
        <taxon>Oryza sativa</taxon>
    </lineage>
</organism>
<name>A0A0N7KCA8_ORYSJ</name>
<dbReference type="EMBL" id="AP014957">
    <property type="protein sequence ID" value="BAS70297.1"/>
    <property type="molecule type" value="Genomic_DNA"/>
</dbReference>
<feature type="non-terminal residue" evidence="2">
    <location>
        <position position="160"/>
    </location>
</feature>
<evidence type="ECO:0000256" key="1">
    <source>
        <dbReference type="SAM" id="MobiDB-lite"/>
    </source>
</evidence>